<dbReference type="GO" id="GO:0000976">
    <property type="term" value="F:transcription cis-regulatory region binding"/>
    <property type="evidence" value="ECO:0007669"/>
    <property type="project" value="TreeGrafter"/>
</dbReference>
<dbReference type="AlphaFoldDB" id="A0A7I7XLE7"/>
<dbReference type="PROSITE" id="PS50977">
    <property type="entry name" value="HTH_TETR_2"/>
    <property type="match status" value="1"/>
</dbReference>
<dbReference type="Proteomes" id="UP000466517">
    <property type="component" value="Chromosome"/>
</dbReference>
<feature type="DNA-binding region" description="H-T-H motif" evidence="4">
    <location>
        <begin position="88"/>
        <end position="107"/>
    </location>
</feature>
<dbReference type="PANTHER" id="PTHR30055:SF234">
    <property type="entry name" value="HTH-TYPE TRANSCRIPTIONAL REGULATOR BETI"/>
    <property type="match status" value="1"/>
</dbReference>
<evidence type="ECO:0000313" key="7">
    <source>
        <dbReference type="Proteomes" id="UP000466517"/>
    </source>
</evidence>
<sequence>MPSEVVHAALRSAERLGRDVADVPIVAVAHALGVSRSTLLRQLGGSRAALDDAVRDLGVDPGGRPPVRLRAVDAAAALIGAGGVAAATLEAVAARADCSMPSLYATFGSRDALLEAVYDRYIPPLDVTTLLGDPTATGLRETVRRVYRGLAELCSREPRVLSAVLTETLARPAGPGAGVLIEHGALRMIAIIGAWLDDEVKGGRLRDLPGPVLIQQFISPVLVHTVMRPGLSNFPHVTLLDLDASCDLFADAFLGGAAVPETPGA</sequence>
<dbReference type="RefSeq" id="WP_163741074.1">
    <property type="nucleotide sequence ID" value="NZ_AP022610.1"/>
</dbReference>
<dbReference type="Pfam" id="PF00440">
    <property type="entry name" value="TetR_N"/>
    <property type="match status" value="1"/>
</dbReference>
<dbReference type="InterPro" id="IPR050109">
    <property type="entry name" value="HTH-type_TetR-like_transc_reg"/>
</dbReference>
<gene>
    <name evidence="6" type="ORF">MMAD_43390</name>
</gene>
<dbReference type="PANTHER" id="PTHR30055">
    <property type="entry name" value="HTH-TYPE TRANSCRIPTIONAL REGULATOR RUTR"/>
    <property type="match status" value="1"/>
</dbReference>
<name>A0A7I7XLE7_9MYCO</name>
<keyword evidence="3" id="KW-0804">Transcription</keyword>
<keyword evidence="2 4" id="KW-0238">DNA-binding</keyword>
<dbReference type="KEGG" id="mmag:MMAD_43390"/>
<feature type="domain" description="HTH tetR-type" evidence="5">
    <location>
        <begin position="65"/>
        <end position="125"/>
    </location>
</feature>
<accession>A0A7I7XLE7</accession>
<organism evidence="6 7">
    <name type="scientific">Mycolicibacterium madagascariense</name>
    <dbReference type="NCBI Taxonomy" id="212765"/>
    <lineage>
        <taxon>Bacteria</taxon>
        <taxon>Bacillati</taxon>
        <taxon>Actinomycetota</taxon>
        <taxon>Actinomycetes</taxon>
        <taxon>Mycobacteriales</taxon>
        <taxon>Mycobacteriaceae</taxon>
        <taxon>Mycolicibacterium</taxon>
    </lineage>
</organism>
<proteinExistence type="predicted"/>
<dbReference type="GO" id="GO:0003700">
    <property type="term" value="F:DNA-binding transcription factor activity"/>
    <property type="evidence" value="ECO:0007669"/>
    <property type="project" value="TreeGrafter"/>
</dbReference>
<evidence type="ECO:0000256" key="2">
    <source>
        <dbReference type="ARBA" id="ARBA00023125"/>
    </source>
</evidence>
<keyword evidence="7" id="KW-1185">Reference proteome</keyword>
<dbReference type="SUPFAM" id="SSF46689">
    <property type="entry name" value="Homeodomain-like"/>
    <property type="match status" value="1"/>
</dbReference>
<evidence type="ECO:0000256" key="1">
    <source>
        <dbReference type="ARBA" id="ARBA00023015"/>
    </source>
</evidence>
<protein>
    <submittedName>
        <fullName evidence="6">Putative transcriptional regulator, TetR family protein</fullName>
    </submittedName>
</protein>
<evidence type="ECO:0000256" key="3">
    <source>
        <dbReference type="ARBA" id="ARBA00023163"/>
    </source>
</evidence>
<evidence type="ECO:0000256" key="4">
    <source>
        <dbReference type="PROSITE-ProRule" id="PRU00335"/>
    </source>
</evidence>
<dbReference type="Gene3D" id="1.10.357.10">
    <property type="entry name" value="Tetracycline Repressor, domain 2"/>
    <property type="match status" value="1"/>
</dbReference>
<dbReference type="InterPro" id="IPR009057">
    <property type="entry name" value="Homeodomain-like_sf"/>
</dbReference>
<keyword evidence="1" id="KW-0805">Transcription regulation</keyword>
<dbReference type="InterPro" id="IPR001647">
    <property type="entry name" value="HTH_TetR"/>
</dbReference>
<dbReference type="EMBL" id="AP022610">
    <property type="protein sequence ID" value="BBZ30044.1"/>
    <property type="molecule type" value="Genomic_DNA"/>
</dbReference>
<evidence type="ECO:0000259" key="5">
    <source>
        <dbReference type="PROSITE" id="PS50977"/>
    </source>
</evidence>
<reference evidence="6 7" key="1">
    <citation type="journal article" date="2019" name="Emerg. Microbes Infect.">
        <title>Comprehensive subspecies identification of 175 nontuberculous mycobacteria species based on 7547 genomic profiles.</title>
        <authorList>
            <person name="Matsumoto Y."/>
            <person name="Kinjo T."/>
            <person name="Motooka D."/>
            <person name="Nabeya D."/>
            <person name="Jung N."/>
            <person name="Uechi K."/>
            <person name="Horii T."/>
            <person name="Iida T."/>
            <person name="Fujita J."/>
            <person name="Nakamura S."/>
        </authorList>
    </citation>
    <scope>NUCLEOTIDE SEQUENCE [LARGE SCALE GENOMIC DNA]</scope>
    <source>
        <strain evidence="6 7">JCM 13574</strain>
    </source>
</reference>
<evidence type="ECO:0000313" key="6">
    <source>
        <dbReference type="EMBL" id="BBZ30044.1"/>
    </source>
</evidence>